<keyword evidence="7 8" id="KW-0998">Cell outer membrane</keyword>
<dbReference type="InterPro" id="IPR012910">
    <property type="entry name" value="Plug_dom"/>
</dbReference>
<evidence type="ECO:0000259" key="11">
    <source>
        <dbReference type="Pfam" id="PF00593"/>
    </source>
</evidence>
<dbReference type="PROSITE" id="PS52016">
    <property type="entry name" value="TONB_DEPENDENT_REC_3"/>
    <property type="match status" value="1"/>
</dbReference>
<feature type="chain" id="PRO_5011794482" evidence="10">
    <location>
        <begin position="23"/>
        <end position="1023"/>
    </location>
</feature>
<dbReference type="Gene3D" id="2.170.130.10">
    <property type="entry name" value="TonB-dependent receptor, plug domain"/>
    <property type="match status" value="1"/>
</dbReference>
<dbReference type="RefSeq" id="WP_090337770.1">
    <property type="nucleotide sequence ID" value="NZ_FNXY01000005.1"/>
</dbReference>
<evidence type="ECO:0000256" key="3">
    <source>
        <dbReference type="ARBA" id="ARBA00022452"/>
    </source>
</evidence>
<keyword evidence="10" id="KW-0732">Signal</keyword>
<evidence type="ECO:0000256" key="8">
    <source>
        <dbReference type="PROSITE-ProRule" id="PRU01360"/>
    </source>
</evidence>
<protein>
    <submittedName>
        <fullName evidence="13">TonB-linked outer membrane protein, SusC/RagA family</fullName>
    </submittedName>
</protein>
<keyword evidence="14" id="KW-1185">Reference proteome</keyword>
<dbReference type="Pfam" id="PF07715">
    <property type="entry name" value="Plug"/>
    <property type="match status" value="1"/>
</dbReference>
<keyword evidence="5 9" id="KW-0798">TonB box</keyword>
<evidence type="ECO:0000256" key="5">
    <source>
        <dbReference type="ARBA" id="ARBA00023077"/>
    </source>
</evidence>
<dbReference type="EMBL" id="FNXY01000005">
    <property type="protein sequence ID" value="SEJ20723.1"/>
    <property type="molecule type" value="Genomic_DNA"/>
</dbReference>
<dbReference type="AlphaFoldDB" id="A0A1H6WV65"/>
<name>A0A1H6WV65_9BACT</name>
<keyword evidence="6 8" id="KW-0472">Membrane</keyword>
<evidence type="ECO:0000256" key="7">
    <source>
        <dbReference type="ARBA" id="ARBA00023237"/>
    </source>
</evidence>
<evidence type="ECO:0000256" key="1">
    <source>
        <dbReference type="ARBA" id="ARBA00004571"/>
    </source>
</evidence>
<proteinExistence type="inferred from homology"/>
<reference evidence="13 14" key="1">
    <citation type="submission" date="2016-10" db="EMBL/GenBank/DDBJ databases">
        <authorList>
            <person name="de Groot N.N."/>
        </authorList>
    </citation>
    <scope>NUCLEOTIDE SEQUENCE [LARGE SCALE GENOMIC DNA]</scope>
    <source>
        <strain evidence="13 14">DSM 19938</strain>
    </source>
</reference>
<dbReference type="InterPro" id="IPR023996">
    <property type="entry name" value="TonB-dep_OMP_SusC/RagA"/>
</dbReference>
<evidence type="ECO:0000256" key="6">
    <source>
        <dbReference type="ARBA" id="ARBA00023136"/>
    </source>
</evidence>
<dbReference type="InterPro" id="IPR000531">
    <property type="entry name" value="Beta-barrel_TonB"/>
</dbReference>
<keyword evidence="4 8" id="KW-0812">Transmembrane</keyword>
<dbReference type="SUPFAM" id="SSF49464">
    <property type="entry name" value="Carboxypeptidase regulatory domain-like"/>
    <property type="match status" value="1"/>
</dbReference>
<dbReference type="InterPro" id="IPR008969">
    <property type="entry name" value="CarboxyPept-like_regulatory"/>
</dbReference>
<dbReference type="Gene3D" id="2.40.170.20">
    <property type="entry name" value="TonB-dependent receptor, beta-barrel domain"/>
    <property type="match status" value="1"/>
</dbReference>
<dbReference type="NCBIfam" id="TIGR04057">
    <property type="entry name" value="SusC_RagA_signa"/>
    <property type="match status" value="1"/>
</dbReference>
<evidence type="ECO:0000256" key="10">
    <source>
        <dbReference type="SAM" id="SignalP"/>
    </source>
</evidence>
<dbReference type="SUPFAM" id="SSF56935">
    <property type="entry name" value="Porins"/>
    <property type="match status" value="1"/>
</dbReference>
<dbReference type="GO" id="GO:0009279">
    <property type="term" value="C:cell outer membrane"/>
    <property type="evidence" value="ECO:0007669"/>
    <property type="project" value="UniProtKB-SubCell"/>
</dbReference>
<feature type="domain" description="TonB-dependent receptor plug" evidence="12">
    <location>
        <begin position="116"/>
        <end position="238"/>
    </location>
</feature>
<dbReference type="InterPro" id="IPR039426">
    <property type="entry name" value="TonB-dep_rcpt-like"/>
</dbReference>
<evidence type="ECO:0000313" key="13">
    <source>
        <dbReference type="EMBL" id="SEJ20723.1"/>
    </source>
</evidence>
<dbReference type="InterPro" id="IPR023997">
    <property type="entry name" value="TonB-dep_OMP_SusC/RagA_CS"/>
</dbReference>
<gene>
    <name evidence="13" type="ORF">SAMN04487995_3772</name>
</gene>
<dbReference type="NCBIfam" id="TIGR04056">
    <property type="entry name" value="OMP_RagA_SusC"/>
    <property type="match status" value="1"/>
</dbReference>
<dbReference type="Proteomes" id="UP000199532">
    <property type="component" value="Unassembled WGS sequence"/>
</dbReference>
<evidence type="ECO:0000256" key="9">
    <source>
        <dbReference type="RuleBase" id="RU003357"/>
    </source>
</evidence>
<keyword evidence="3 8" id="KW-1134">Transmembrane beta strand</keyword>
<dbReference type="InterPro" id="IPR036942">
    <property type="entry name" value="Beta-barrel_TonB_sf"/>
</dbReference>
<sequence length="1023" mass="112109">MQKNLLVLTLFLCSLLVNLSYAQEMAVTGKVSEEGGGEVAGVNVVVKGTNRGTTTNDKGEFSIQAEKGKVLIFSFIGYNSKEVTINASILDVSLTPEATALNEVVVTALGIKKEKKALGYAVSEIKGEELTVARTPNMANSLAGKVAGLNITGTATGPAGSTRITLRGNGSISGNNQPLIVVDGIPINNENLGQAGMWGGADQGDGISSLNPDEIENISVLKGATAAALYGSRASNGAILVTTKGGKMEKGIGLEVNSNYLAEDLLIKEFKDYQYEYGMGNNGLKPTTVNEALTSNSWGTRLDGSNVIQFDGVSRPYSAQRDNLSKFYQIGSTFTNSVAFSGAAATSTYRFSMNNMDNKGVMPNNTLHRNNFALNVNSNLGKKLSILTNIKYVYEKTKNRPRLSDSPGNANYAIYSLASSMDVETFRDTKYDAAGNEKVWSDNVYVTNPYFAAYDFQNNDQKNRVIGAIEPKFDILDWLFVKGRIGIDYFNYRYRAIEPYGTAYKVLGSYTSNQREFMERNMDLMLGIDKKFGDKFGFNLLLGGNQMRNVNRLTNLGGNNFNIPFFYDISNIDPAARTSSENYIERRINSLYGSGEFSFNNYLFVTATARNDWFSTLASGYNSILYPSVGASFVVSEAIQMPAAINYFKVRSSWAQAGGATDPYKLLLTYALSGAHNGAPLAQINNTEIPNSLLQPLTSTTFEAGLEARLFNNRLSADIAYYSRKTTNDIVNATVSYTSGYNAAVFNVGEISNKGIELLLNFEALRKNSFTWNASFNMAYNKSEVINLYNDLQTLRVDENRTRTAYVHQDVGLPYSQVKGFDFKRDDQGRVVYDAQGYPLQGNLMSYGSGVSPWTLGFTNSFRYKGVGLSFLVDGKFGGKIFSGTNALGYRRGNLEETLPGRDGGLIGEGVNENGEANTVRVEAQPYYDRIANNIATPFVYSSDFIKLRQVIIDYAIPSKYLGSKSPFKAISVSLTGRNLWIIHKKTPNIDPESNYNNSNAQGLEFYSAPPTRSMGVNLNLKF</sequence>
<dbReference type="Pfam" id="PF00593">
    <property type="entry name" value="TonB_dep_Rec_b-barrel"/>
    <property type="match status" value="1"/>
</dbReference>
<evidence type="ECO:0000259" key="12">
    <source>
        <dbReference type="Pfam" id="PF07715"/>
    </source>
</evidence>
<dbReference type="OrthoDB" id="9768177at2"/>
<dbReference type="InterPro" id="IPR037066">
    <property type="entry name" value="Plug_dom_sf"/>
</dbReference>
<feature type="signal peptide" evidence="10">
    <location>
        <begin position="1"/>
        <end position="22"/>
    </location>
</feature>
<evidence type="ECO:0000313" key="14">
    <source>
        <dbReference type="Proteomes" id="UP000199532"/>
    </source>
</evidence>
<dbReference type="Gene3D" id="2.60.40.1120">
    <property type="entry name" value="Carboxypeptidase-like, regulatory domain"/>
    <property type="match status" value="1"/>
</dbReference>
<evidence type="ECO:0000256" key="4">
    <source>
        <dbReference type="ARBA" id="ARBA00022692"/>
    </source>
</evidence>
<evidence type="ECO:0000256" key="2">
    <source>
        <dbReference type="ARBA" id="ARBA00022448"/>
    </source>
</evidence>
<comment type="similarity">
    <text evidence="8 9">Belongs to the TonB-dependent receptor family.</text>
</comment>
<comment type="subcellular location">
    <subcellularLocation>
        <location evidence="1 8">Cell outer membrane</location>
        <topology evidence="1 8">Multi-pass membrane protein</topology>
    </subcellularLocation>
</comment>
<organism evidence="13 14">
    <name type="scientific">Dyadobacter koreensis</name>
    <dbReference type="NCBI Taxonomy" id="408657"/>
    <lineage>
        <taxon>Bacteria</taxon>
        <taxon>Pseudomonadati</taxon>
        <taxon>Bacteroidota</taxon>
        <taxon>Cytophagia</taxon>
        <taxon>Cytophagales</taxon>
        <taxon>Spirosomataceae</taxon>
        <taxon>Dyadobacter</taxon>
    </lineage>
</organism>
<feature type="domain" description="TonB-dependent receptor-like beta-barrel" evidence="11">
    <location>
        <begin position="439"/>
        <end position="864"/>
    </location>
</feature>
<keyword evidence="2 8" id="KW-0813">Transport</keyword>
<accession>A0A1H6WV65</accession>
<dbReference type="STRING" id="408657.SAMN04487995_3772"/>
<dbReference type="Pfam" id="PF13715">
    <property type="entry name" value="CarbopepD_reg_2"/>
    <property type="match status" value="1"/>
</dbReference>